<gene>
    <name evidence="2" type="ORF">MM415A01743_0003</name>
    <name evidence="1" type="ORF">MM415B01269_0017</name>
</gene>
<dbReference type="AlphaFoldDB" id="A0A6M3K1V8"/>
<dbReference type="EMBL" id="MT141374">
    <property type="protein sequence ID" value="QJA59547.1"/>
    <property type="molecule type" value="Genomic_DNA"/>
</dbReference>
<sequence length="152" mass="17570">MKKEQIRQFFAKKGEPNVVQTEGKKFSLSSLPKEQRSEILKRLAEKDKVMARGLLGEIPGLLIDGKQVTKDNIHEFELKPKEEIKVIEVPEEIKVIEKTEDTLEVPEETFKELYTKSDLEKLSFKELKVIGKKFGTTDRSKSKLIKEILKLQ</sequence>
<dbReference type="EMBL" id="MT142173">
    <property type="protein sequence ID" value="QJA75591.1"/>
    <property type="molecule type" value="Genomic_DNA"/>
</dbReference>
<organism evidence="2">
    <name type="scientific">viral metagenome</name>
    <dbReference type="NCBI Taxonomy" id="1070528"/>
    <lineage>
        <taxon>unclassified sequences</taxon>
        <taxon>metagenomes</taxon>
        <taxon>organismal metagenomes</taxon>
    </lineage>
</organism>
<evidence type="ECO:0000313" key="1">
    <source>
        <dbReference type="EMBL" id="QJA59547.1"/>
    </source>
</evidence>
<proteinExistence type="predicted"/>
<accession>A0A6M3K1V8</accession>
<evidence type="ECO:0000313" key="2">
    <source>
        <dbReference type="EMBL" id="QJA75591.1"/>
    </source>
</evidence>
<protein>
    <submittedName>
        <fullName evidence="2">Uncharacterized protein</fullName>
    </submittedName>
</protein>
<name>A0A6M3K1V8_9ZZZZ</name>
<reference evidence="2" key="1">
    <citation type="submission" date="2020-03" db="EMBL/GenBank/DDBJ databases">
        <title>The deep terrestrial virosphere.</title>
        <authorList>
            <person name="Holmfeldt K."/>
            <person name="Nilsson E."/>
            <person name="Simone D."/>
            <person name="Lopez-Fernandez M."/>
            <person name="Wu X."/>
            <person name="de Brujin I."/>
            <person name="Lundin D."/>
            <person name="Andersson A."/>
            <person name="Bertilsson S."/>
            <person name="Dopson M."/>
        </authorList>
    </citation>
    <scope>NUCLEOTIDE SEQUENCE</scope>
    <source>
        <strain evidence="2">MM415A01743</strain>
        <strain evidence="1">MM415B01269</strain>
    </source>
</reference>